<dbReference type="InterPro" id="IPR003719">
    <property type="entry name" value="Phenazine_PhzF-like"/>
</dbReference>
<dbReference type="PANTHER" id="PTHR13774:SF32">
    <property type="entry name" value="ANTISENSE-ENHANCING SEQUENCE 1"/>
    <property type="match status" value="1"/>
</dbReference>
<dbReference type="Proteomes" id="UP000177798">
    <property type="component" value="Chromosome 12"/>
</dbReference>
<evidence type="ECO:0000256" key="1">
    <source>
        <dbReference type="PIRSR" id="PIRSR016184-1"/>
    </source>
</evidence>
<dbReference type="Pfam" id="PF02567">
    <property type="entry name" value="PhzC-PhzF"/>
    <property type="match status" value="1"/>
</dbReference>
<protein>
    <recommendedName>
        <fullName evidence="4">Phenazine biosynthesis protein</fullName>
    </recommendedName>
</protein>
<dbReference type="SUPFAM" id="SSF54506">
    <property type="entry name" value="Diaminopimelate epimerase-like"/>
    <property type="match status" value="1"/>
</dbReference>
<dbReference type="OrthoDB" id="75169at2759"/>
<dbReference type="GO" id="GO:0003824">
    <property type="term" value="F:catalytic activity"/>
    <property type="evidence" value="ECO:0007669"/>
    <property type="project" value="InterPro"/>
</dbReference>
<evidence type="ECO:0000313" key="3">
    <source>
        <dbReference type="Proteomes" id="UP000177798"/>
    </source>
</evidence>
<dbReference type="PANTHER" id="PTHR13774">
    <property type="entry name" value="PHENAZINE BIOSYNTHESIS PROTEIN"/>
    <property type="match status" value="1"/>
</dbReference>
<dbReference type="NCBIfam" id="TIGR00654">
    <property type="entry name" value="PhzF_family"/>
    <property type="match status" value="1"/>
</dbReference>
<evidence type="ECO:0000313" key="2">
    <source>
        <dbReference type="EMBL" id="APA14004.1"/>
    </source>
</evidence>
<proteinExistence type="predicted"/>
<dbReference type="Gene3D" id="3.10.310.10">
    <property type="entry name" value="Diaminopimelate Epimerase, Chain A, domain 1"/>
    <property type="match status" value="2"/>
</dbReference>
<reference evidence="3" key="1">
    <citation type="journal article" date="2017" name="Genome Biol. Evol.">
        <title>The complete genome sequence of the phytopathogenic fungus Sclerotinia sclerotiorum reveals insights into the genome architecture of broad host range pathogens.</title>
        <authorList>
            <person name="Derbyshire M."/>
            <person name="Denton-Giles M."/>
            <person name="Hegedus D."/>
            <person name="Seifbarghy S."/>
            <person name="Rollins J."/>
            <person name="van Kan J."/>
            <person name="Seidl M.F."/>
            <person name="Faino L."/>
            <person name="Mbengue M."/>
            <person name="Navaud O."/>
            <person name="Raffaele S."/>
            <person name="Hammond-Kosack K."/>
            <person name="Heard S."/>
            <person name="Oliver R."/>
        </authorList>
    </citation>
    <scope>NUCLEOTIDE SEQUENCE [LARGE SCALE GENOMIC DNA]</scope>
    <source>
        <strain evidence="3">ATCC 18683 / 1980 / Ss-1</strain>
    </source>
</reference>
<accession>A0A1D9QGD5</accession>
<dbReference type="RefSeq" id="XP_001587943.1">
    <property type="nucleotide sequence ID" value="XM_001587893.1"/>
</dbReference>
<dbReference type="OMA" id="FIHLHID"/>
<dbReference type="KEGG" id="ssl:SS1G_11185"/>
<name>A0A1D9QGD5_SCLS1</name>
<evidence type="ECO:0008006" key="4">
    <source>
        <dbReference type="Google" id="ProtNLM"/>
    </source>
</evidence>
<organism evidence="2 3">
    <name type="scientific">Sclerotinia sclerotiorum (strain ATCC 18683 / 1980 / Ss-1)</name>
    <name type="common">White mold</name>
    <name type="synonym">Whetzelinia sclerotiorum</name>
    <dbReference type="NCBI Taxonomy" id="665079"/>
    <lineage>
        <taxon>Eukaryota</taxon>
        <taxon>Fungi</taxon>
        <taxon>Dikarya</taxon>
        <taxon>Ascomycota</taxon>
        <taxon>Pezizomycotina</taxon>
        <taxon>Leotiomycetes</taxon>
        <taxon>Helotiales</taxon>
        <taxon>Sclerotiniaceae</taxon>
        <taxon>Sclerotinia</taxon>
    </lineage>
</organism>
<feature type="active site" evidence="1">
    <location>
        <position position="48"/>
    </location>
</feature>
<gene>
    <name evidence="2" type="ORF">sscle_12g087740</name>
</gene>
<dbReference type="VEuPathDB" id="FungiDB:sscle_12g087740"/>
<dbReference type="EMBL" id="CP017825">
    <property type="protein sequence ID" value="APA14004.1"/>
    <property type="molecule type" value="Genomic_DNA"/>
</dbReference>
<dbReference type="AlphaFoldDB" id="A0A1D9QGD5"/>
<dbReference type="PIRSF" id="PIRSF016184">
    <property type="entry name" value="PhzC_PhzF"/>
    <property type="match status" value="1"/>
</dbReference>
<sequence length="320" mass="34979">MHIPFTTLDVFTSTRYLGNPLAIIRPPTPNSLSQIQKLQIAKEFNLSEVVFLHLPREETTDPKSNPKEIKIDIFTTDAEIPFAGHPTIGTAFYIRNYLGLKSVEALITKAGRIPLSFPDNNGKGKTTTAQIPHNIHIHTTTHPFKDFTTGHETQCPIISIVNGMSFILVHLSSLEDLERVQEFGNLNRDSYYTGLLDEGWGSGLCCTMYFVGVGKEGGREMFRTRMFAGMEDPGTGSASCALACWLGLRGVGGEGKGVGTVEGNGNGGLEKRFGFVQGVEMGRRNDIFVDVRMRSDGGAVEEVLLSGEAVKVMEGTLETF</sequence>